<protein>
    <submittedName>
        <fullName evidence="3">Uncharacterized protein</fullName>
    </submittedName>
</protein>
<evidence type="ECO:0000313" key="4">
    <source>
        <dbReference type="Proteomes" id="UP000038802"/>
    </source>
</evidence>
<dbReference type="EMBL" id="CFOE01000886">
    <property type="protein sequence ID" value="CFE46590.1"/>
    <property type="molecule type" value="Genomic_DNA"/>
</dbReference>
<evidence type="ECO:0000313" key="5">
    <source>
        <dbReference type="Proteomes" id="UP000048289"/>
    </source>
</evidence>
<feature type="region of interest" description="Disordered" evidence="1">
    <location>
        <begin position="1"/>
        <end position="39"/>
    </location>
</feature>
<dbReference type="EMBL" id="CSAE01000119">
    <property type="protein sequence ID" value="COV45332.1"/>
    <property type="molecule type" value="Genomic_DNA"/>
</dbReference>
<evidence type="ECO:0000256" key="1">
    <source>
        <dbReference type="SAM" id="MobiDB-lite"/>
    </source>
</evidence>
<reference evidence="4 5" key="2">
    <citation type="submission" date="2015-03" db="EMBL/GenBank/DDBJ databases">
        <authorList>
            <consortium name="Pathogen Informatics"/>
        </authorList>
    </citation>
    <scope>NUCLEOTIDE SEQUENCE [LARGE SCALE GENOMIC DNA]</scope>
    <source>
        <strain evidence="2 5">G09901357</strain>
        <strain evidence="4">K00500041</strain>
    </source>
</reference>
<name>A0A0U0QUR5_MYCTX</name>
<gene>
    <name evidence="2" type="ORF">ERS007681_04117</name>
    <name evidence="3" type="ORF">ERS007703_01425</name>
</gene>
<accession>A0A0U0QUR5</accession>
<sequence>MTIGSPVAPRSQSTNVSSMPAIRTGWGLDSTNTRYPPSKALRTARSNCTGWRMLRYQYSAFTPAVSMSSPVTVEKNATVEVRGSIPRSAAMSSSRIASTCAECDA</sequence>
<dbReference type="Proteomes" id="UP000038802">
    <property type="component" value="Unassembled WGS sequence"/>
</dbReference>
<reference evidence="3" key="1">
    <citation type="submission" date="2015-03" db="EMBL/GenBank/DDBJ databases">
        <authorList>
            <person name="Murphy D."/>
        </authorList>
    </citation>
    <scope>NUCLEOTIDE SEQUENCE [LARGE SCALE GENOMIC DNA]</scope>
    <source>
        <strain evidence="3">K00500041</strain>
    </source>
</reference>
<evidence type="ECO:0000313" key="3">
    <source>
        <dbReference type="EMBL" id="COV45332.1"/>
    </source>
</evidence>
<organism evidence="3 4">
    <name type="scientific">Mycobacterium tuberculosis</name>
    <dbReference type="NCBI Taxonomy" id="1773"/>
    <lineage>
        <taxon>Bacteria</taxon>
        <taxon>Bacillati</taxon>
        <taxon>Actinomycetota</taxon>
        <taxon>Actinomycetes</taxon>
        <taxon>Mycobacteriales</taxon>
        <taxon>Mycobacteriaceae</taxon>
        <taxon>Mycobacterium</taxon>
        <taxon>Mycobacterium tuberculosis complex</taxon>
    </lineage>
</organism>
<dbReference type="AlphaFoldDB" id="A0A0U0QUR5"/>
<proteinExistence type="predicted"/>
<evidence type="ECO:0000313" key="2">
    <source>
        <dbReference type="EMBL" id="CFE46590.1"/>
    </source>
</evidence>
<dbReference type="Proteomes" id="UP000048289">
    <property type="component" value="Unassembled WGS sequence"/>
</dbReference>